<evidence type="ECO:0000313" key="1">
    <source>
        <dbReference type="EMBL" id="KAK4882649.1"/>
    </source>
</evidence>
<gene>
    <name evidence="1" type="ORF">RN001_005968</name>
</gene>
<reference evidence="2" key="1">
    <citation type="submission" date="2023-01" db="EMBL/GenBank/DDBJ databases">
        <title>Key to firefly adult light organ development and bioluminescence: homeobox transcription factors regulate luciferase expression and transportation to peroxisome.</title>
        <authorList>
            <person name="Fu X."/>
        </authorList>
    </citation>
    <scope>NUCLEOTIDE SEQUENCE [LARGE SCALE GENOMIC DNA]</scope>
</reference>
<accession>A0AAN7Q139</accession>
<comment type="caution">
    <text evidence="1">The sequence shown here is derived from an EMBL/GenBank/DDBJ whole genome shotgun (WGS) entry which is preliminary data.</text>
</comment>
<evidence type="ECO:0000313" key="2">
    <source>
        <dbReference type="Proteomes" id="UP001353858"/>
    </source>
</evidence>
<sequence length="157" mass="17266">MNKAYICSTCKKVFFDLKNHRCTSPSDTPSTSAASADININNEDEVAPKSSLTVFLIPSNAIVVDESVLLNHCSADDVTQNFGYYPTLKLQTVVAVIMATGVLHNIPRSMHEDEPPIPEEVQIQINNGQIPAIPAVHINNDVINVRNDLINNYFAML</sequence>
<dbReference type="AlphaFoldDB" id="A0AAN7Q139"/>
<dbReference type="EMBL" id="JARPUR010000002">
    <property type="protein sequence ID" value="KAK4882649.1"/>
    <property type="molecule type" value="Genomic_DNA"/>
</dbReference>
<dbReference type="Proteomes" id="UP001353858">
    <property type="component" value="Unassembled WGS sequence"/>
</dbReference>
<name>A0AAN7Q139_9COLE</name>
<keyword evidence="2" id="KW-1185">Reference proteome</keyword>
<protein>
    <submittedName>
        <fullName evidence="1">Uncharacterized protein</fullName>
    </submittedName>
</protein>
<proteinExistence type="predicted"/>
<organism evidence="1 2">
    <name type="scientific">Aquatica leii</name>
    <dbReference type="NCBI Taxonomy" id="1421715"/>
    <lineage>
        <taxon>Eukaryota</taxon>
        <taxon>Metazoa</taxon>
        <taxon>Ecdysozoa</taxon>
        <taxon>Arthropoda</taxon>
        <taxon>Hexapoda</taxon>
        <taxon>Insecta</taxon>
        <taxon>Pterygota</taxon>
        <taxon>Neoptera</taxon>
        <taxon>Endopterygota</taxon>
        <taxon>Coleoptera</taxon>
        <taxon>Polyphaga</taxon>
        <taxon>Elateriformia</taxon>
        <taxon>Elateroidea</taxon>
        <taxon>Lampyridae</taxon>
        <taxon>Luciolinae</taxon>
        <taxon>Aquatica</taxon>
    </lineage>
</organism>